<gene>
    <name evidence="1" type="ORF">TSUD_159240</name>
</gene>
<protein>
    <submittedName>
        <fullName evidence="1">Uncharacterized protein</fullName>
    </submittedName>
</protein>
<dbReference type="AlphaFoldDB" id="A0A2Z6MF37"/>
<reference evidence="2" key="1">
    <citation type="journal article" date="2017" name="Front. Plant Sci.">
        <title>Climate Clever Clovers: New Paradigm to Reduce the Environmental Footprint of Ruminants by Breeding Low Methanogenic Forages Utilizing Haplotype Variation.</title>
        <authorList>
            <person name="Kaur P."/>
            <person name="Appels R."/>
            <person name="Bayer P.E."/>
            <person name="Keeble-Gagnere G."/>
            <person name="Wang J."/>
            <person name="Hirakawa H."/>
            <person name="Shirasawa K."/>
            <person name="Vercoe P."/>
            <person name="Stefanova K."/>
            <person name="Durmic Z."/>
            <person name="Nichols P."/>
            <person name="Revell C."/>
            <person name="Isobe S.N."/>
            <person name="Edwards D."/>
            <person name="Erskine W."/>
        </authorList>
    </citation>
    <scope>NUCLEOTIDE SEQUENCE [LARGE SCALE GENOMIC DNA]</scope>
    <source>
        <strain evidence="2">cv. Daliak</strain>
    </source>
</reference>
<dbReference type="OrthoDB" id="187139at2759"/>
<accession>A0A2Z6MF37</accession>
<keyword evidence="2" id="KW-1185">Reference proteome</keyword>
<evidence type="ECO:0000313" key="2">
    <source>
        <dbReference type="Proteomes" id="UP000242715"/>
    </source>
</evidence>
<organism evidence="1 2">
    <name type="scientific">Trifolium subterraneum</name>
    <name type="common">Subterranean clover</name>
    <dbReference type="NCBI Taxonomy" id="3900"/>
    <lineage>
        <taxon>Eukaryota</taxon>
        <taxon>Viridiplantae</taxon>
        <taxon>Streptophyta</taxon>
        <taxon>Embryophyta</taxon>
        <taxon>Tracheophyta</taxon>
        <taxon>Spermatophyta</taxon>
        <taxon>Magnoliopsida</taxon>
        <taxon>eudicotyledons</taxon>
        <taxon>Gunneridae</taxon>
        <taxon>Pentapetalae</taxon>
        <taxon>rosids</taxon>
        <taxon>fabids</taxon>
        <taxon>Fabales</taxon>
        <taxon>Fabaceae</taxon>
        <taxon>Papilionoideae</taxon>
        <taxon>50 kb inversion clade</taxon>
        <taxon>NPAAA clade</taxon>
        <taxon>Hologalegina</taxon>
        <taxon>IRL clade</taxon>
        <taxon>Trifolieae</taxon>
        <taxon>Trifolium</taxon>
    </lineage>
</organism>
<proteinExistence type="predicted"/>
<evidence type="ECO:0000313" key="1">
    <source>
        <dbReference type="EMBL" id="GAU28643.1"/>
    </source>
</evidence>
<name>A0A2Z6MF37_TRISU</name>
<sequence>MTSGVTPTPCDLLPDQGPEKITACDFPEESLPIDKLELKKCAYSMKYVEMY</sequence>
<dbReference type="EMBL" id="DF973377">
    <property type="protein sequence ID" value="GAU28643.1"/>
    <property type="molecule type" value="Genomic_DNA"/>
</dbReference>
<dbReference type="Proteomes" id="UP000242715">
    <property type="component" value="Unassembled WGS sequence"/>
</dbReference>